<dbReference type="AlphaFoldDB" id="A0A843XE96"/>
<protein>
    <submittedName>
        <fullName evidence="1">Uncharacterized protein</fullName>
    </submittedName>
</protein>
<reference evidence="1" key="1">
    <citation type="submission" date="2017-07" db="EMBL/GenBank/DDBJ databases">
        <title>Taro Niue Genome Assembly and Annotation.</title>
        <authorList>
            <person name="Atibalentja N."/>
            <person name="Keating K."/>
            <person name="Fields C.J."/>
        </authorList>
    </citation>
    <scope>NUCLEOTIDE SEQUENCE</scope>
    <source>
        <strain evidence="1">Niue_2</strain>
        <tissue evidence="1">Leaf</tissue>
    </source>
</reference>
<name>A0A843XE96_COLES</name>
<keyword evidence="2" id="KW-1185">Reference proteome</keyword>
<gene>
    <name evidence="1" type="ORF">Taro_050564</name>
</gene>
<organism evidence="1 2">
    <name type="scientific">Colocasia esculenta</name>
    <name type="common">Wild taro</name>
    <name type="synonym">Arum esculentum</name>
    <dbReference type="NCBI Taxonomy" id="4460"/>
    <lineage>
        <taxon>Eukaryota</taxon>
        <taxon>Viridiplantae</taxon>
        <taxon>Streptophyta</taxon>
        <taxon>Embryophyta</taxon>
        <taxon>Tracheophyta</taxon>
        <taxon>Spermatophyta</taxon>
        <taxon>Magnoliopsida</taxon>
        <taxon>Liliopsida</taxon>
        <taxon>Araceae</taxon>
        <taxon>Aroideae</taxon>
        <taxon>Colocasieae</taxon>
        <taxon>Colocasia</taxon>
    </lineage>
</organism>
<accession>A0A843XE96</accession>
<evidence type="ECO:0000313" key="2">
    <source>
        <dbReference type="Proteomes" id="UP000652761"/>
    </source>
</evidence>
<dbReference type="EMBL" id="NMUH01007633">
    <property type="protein sequence ID" value="MQM17592.1"/>
    <property type="molecule type" value="Genomic_DNA"/>
</dbReference>
<proteinExistence type="predicted"/>
<comment type="caution">
    <text evidence="1">The sequence shown here is derived from an EMBL/GenBank/DDBJ whole genome shotgun (WGS) entry which is preliminary data.</text>
</comment>
<dbReference type="Proteomes" id="UP000652761">
    <property type="component" value="Unassembled WGS sequence"/>
</dbReference>
<evidence type="ECO:0000313" key="1">
    <source>
        <dbReference type="EMBL" id="MQM17592.1"/>
    </source>
</evidence>
<sequence length="112" mass="12085">MCVGGKKVLGPGAMHATDGLCMVRARELVGWCDGRKAGFDTVEFLLWGGWFDIVNCSAVEAKQSEGFGSSDQRVEISIGVLGSAIFGFCLSLGSVVQRDLHKEWNFEIGLDL</sequence>